<dbReference type="RefSeq" id="WP_228416134.1">
    <property type="nucleotide sequence ID" value="NZ_CP081135.1"/>
</dbReference>
<dbReference type="KEGG" id="tem:JW646_19630"/>
<feature type="domain" description="Methyltransferase type 11" evidence="1">
    <location>
        <begin position="66"/>
        <end position="162"/>
    </location>
</feature>
<keyword evidence="2" id="KW-0808">Transferase</keyword>
<dbReference type="SUPFAM" id="SSF53335">
    <property type="entry name" value="S-adenosyl-L-methionine-dependent methyltransferases"/>
    <property type="match status" value="1"/>
</dbReference>
<dbReference type="GO" id="GO:0032259">
    <property type="term" value="P:methylation"/>
    <property type="evidence" value="ECO:0007669"/>
    <property type="project" value="UniProtKB-KW"/>
</dbReference>
<proteinExistence type="predicted"/>
<organism evidence="2 3">
    <name type="scientific">Terrisporobacter hibernicus</name>
    <dbReference type="NCBI Taxonomy" id="2813371"/>
    <lineage>
        <taxon>Bacteria</taxon>
        <taxon>Bacillati</taxon>
        <taxon>Bacillota</taxon>
        <taxon>Clostridia</taxon>
        <taxon>Peptostreptococcales</taxon>
        <taxon>Peptostreptococcaceae</taxon>
        <taxon>Terrisporobacter</taxon>
    </lineage>
</organism>
<keyword evidence="3" id="KW-1185">Reference proteome</keyword>
<gene>
    <name evidence="2" type="ORF">JW646_19630</name>
</gene>
<protein>
    <submittedName>
        <fullName evidence="2">Class I SAM-dependent methyltransferase</fullName>
    </submittedName>
</protein>
<accession>A0AAX2ZEQ8</accession>
<dbReference type="Pfam" id="PF08241">
    <property type="entry name" value="Methyltransf_11"/>
    <property type="match status" value="1"/>
</dbReference>
<dbReference type="InterPro" id="IPR029063">
    <property type="entry name" value="SAM-dependent_MTases_sf"/>
</dbReference>
<dbReference type="PANTHER" id="PTHR43591:SF110">
    <property type="entry name" value="RHODANESE DOMAIN-CONTAINING PROTEIN"/>
    <property type="match status" value="1"/>
</dbReference>
<dbReference type="AlphaFoldDB" id="A0AAX2ZEQ8"/>
<reference evidence="2 3" key="1">
    <citation type="journal article" date="2023" name="Int. J. Syst. Evol. Microbiol.">
        <title>Terrisporobacter hibernicus sp. nov., isolated from bovine faeces in Northern Ireland.</title>
        <authorList>
            <person name="Mitchell M."/>
            <person name="Nguyen S.V."/>
            <person name="Connor M."/>
            <person name="Fairley D.J."/>
            <person name="Donoghue O."/>
            <person name="Marshall H."/>
            <person name="Koolman L."/>
            <person name="McMullan G."/>
            <person name="Schaffer K.E."/>
            <person name="McGrath J.W."/>
            <person name="Fanning S."/>
        </authorList>
    </citation>
    <scope>NUCLEOTIDE SEQUENCE [LARGE SCALE GENOMIC DNA]</scope>
    <source>
        <strain evidence="2 3">MCA3</strain>
    </source>
</reference>
<dbReference type="EMBL" id="CP081135">
    <property type="protein sequence ID" value="UEL47799.1"/>
    <property type="molecule type" value="Genomic_DNA"/>
</dbReference>
<dbReference type="InterPro" id="IPR013216">
    <property type="entry name" value="Methyltransf_11"/>
</dbReference>
<evidence type="ECO:0000313" key="3">
    <source>
        <dbReference type="Proteomes" id="UP001198983"/>
    </source>
</evidence>
<keyword evidence="2" id="KW-0489">Methyltransferase</keyword>
<evidence type="ECO:0000313" key="2">
    <source>
        <dbReference type="EMBL" id="UEL47799.1"/>
    </source>
</evidence>
<evidence type="ECO:0000259" key="1">
    <source>
        <dbReference type="Pfam" id="PF08241"/>
    </source>
</evidence>
<name>A0AAX2ZEQ8_9FIRM</name>
<dbReference type="GO" id="GO:0008757">
    <property type="term" value="F:S-adenosylmethionine-dependent methyltransferase activity"/>
    <property type="evidence" value="ECO:0007669"/>
    <property type="project" value="InterPro"/>
</dbReference>
<sequence length="259" mass="29369">MNNKEVIKQNQLAWDKKVVNNTPWSIPVTKEEIENARKGIFNIKLTAHKNVPRSWFPEDLNKKRVLCLASGGGQQGPILAAAGAIVTVFDISINQLKQDEKVSKENNLMISTVQGDMTHLHCFKNNYFDLVFCPVSVTYIPDVLPVFKECYRVLKTGGTFLFGSTNPLIYLFDNKKYDEGVFEVVNKLPFNSLDELNEEEKMDFLNNREAVEYSHTLEDLIGGQTSVGFAINGFYEDVDDDKICKYSAKYFATKAVKTK</sequence>
<dbReference type="Gene3D" id="3.40.50.150">
    <property type="entry name" value="Vaccinia Virus protein VP39"/>
    <property type="match status" value="1"/>
</dbReference>
<dbReference type="Proteomes" id="UP001198983">
    <property type="component" value="Chromosome"/>
</dbReference>
<dbReference type="CDD" id="cd02440">
    <property type="entry name" value="AdoMet_MTases"/>
    <property type="match status" value="1"/>
</dbReference>
<dbReference type="PANTHER" id="PTHR43591">
    <property type="entry name" value="METHYLTRANSFERASE"/>
    <property type="match status" value="1"/>
</dbReference>